<sequence length="120" mass="13920">MRVSVWLVRQFIRLWPLRGGIVIPKPPEENVWYADPPRVKPRRRPLYLPTDEELGRRAYIRQLARDLREVPVSRRKFLDWVADEIYAADGRYVDMGGNPVSIGDPAEPLPRMKASGRPTS</sequence>
<dbReference type="EMBL" id="CP039704">
    <property type="protein sequence ID" value="QCI80252.1"/>
    <property type="molecule type" value="Genomic_DNA"/>
</dbReference>
<organism evidence="2 3">
    <name type="scientific">Hankyongella ginsenosidimutans</name>
    <dbReference type="NCBI Taxonomy" id="1763828"/>
    <lineage>
        <taxon>Bacteria</taxon>
        <taxon>Pseudomonadati</taxon>
        <taxon>Pseudomonadota</taxon>
        <taxon>Alphaproteobacteria</taxon>
        <taxon>Sphingomonadales</taxon>
        <taxon>Sphingomonadaceae</taxon>
        <taxon>Hankyongella</taxon>
    </lineage>
</organism>
<feature type="region of interest" description="Disordered" evidence="1">
    <location>
        <begin position="97"/>
        <end position="120"/>
    </location>
</feature>
<protein>
    <submittedName>
        <fullName evidence="2">Uncharacterized protein</fullName>
    </submittedName>
</protein>
<gene>
    <name evidence="2" type="ORF">E6W36_14295</name>
</gene>
<name>A0A4D7CCB5_9SPHN</name>
<proteinExistence type="predicted"/>
<dbReference type="KEGG" id="hgn:E6W36_14295"/>
<keyword evidence="3" id="KW-1185">Reference proteome</keyword>
<accession>A0A4D7CCB5</accession>
<dbReference type="Proteomes" id="UP000298714">
    <property type="component" value="Chromosome"/>
</dbReference>
<evidence type="ECO:0000313" key="3">
    <source>
        <dbReference type="Proteomes" id="UP000298714"/>
    </source>
</evidence>
<evidence type="ECO:0000256" key="1">
    <source>
        <dbReference type="SAM" id="MobiDB-lite"/>
    </source>
</evidence>
<evidence type="ECO:0000313" key="2">
    <source>
        <dbReference type="EMBL" id="QCI80252.1"/>
    </source>
</evidence>
<reference evidence="3" key="1">
    <citation type="submission" date="2019-04" db="EMBL/GenBank/DDBJ databases">
        <title>Complete genome sequence of Sphingomonas sp. W1-2-3.</title>
        <authorList>
            <person name="Im W.T."/>
        </authorList>
    </citation>
    <scope>NUCLEOTIDE SEQUENCE [LARGE SCALE GENOMIC DNA]</scope>
    <source>
        <strain evidence="3">W1-2-3</strain>
    </source>
</reference>
<dbReference type="AlphaFoldDB" id="A0A4D7CCB5"/>
<dbReference type="RefSeq" id="WP_222873119.1">
    <property type="nucleotide sequence ID" value="NZ_CP039704.1"/>
</dbReference>